<keyword evidence="3" id="KW-0472">Membrane</keyword>
<evidence type="ECO:0000256" key="1">
    <source>
        <dbReference type="ARBA" id="ARBA00006068"/>
    </source>
</evidence>
<feature type="region of interest" description="Disordered" evidence="2">
    <location>
        <begin position="1"/>
        <end position="55"/>
    </location>
</feature>
<dbReference type="PANTHER" id="PTHR33392">
    <property type="entry name" value="POLYISOPRENYL-TEICHOIC ACID--PEPTIDOGLYCAN TEICHOIC ACID TRANSFERASE TAGU"/>
    <property type="match status" value="1"/>
</dbReference>
<dbReference type="InterPro" id="IPR050922">
    <property type="entry name" value="LytR/CpsA/Psr_CW_biosynth"/>
</dbReference>
<name>A0ABP9SSU0_9ACTN</name>
<sequence length="172" mass="17954">MPKIGATGSEAITDDEAATARATTEAGDEGTARRAPAGQDPPTDGTRPPGRRHRRRWRKLLVATAVVLLVVAGGLVGGAWALDHRYEVKVTHEDLLGPVAASLPVIESHFASGPLNLLLLGSDSRAGETGKGTVSGQRSDTIMLVHISAQRDKATVISIPRDSYVHIPAGGS</sequence>
<reference evidence="6" key="1">
    <citation type="journal article" date="2019" name="Int. J. Syst. Evol. Microbiol.">
        <title>The Global Catalogue of Microorganisms (GCM) 10K type strain sequencing project: providing services to taxonomists for standard genome sequencing and annotation.</title>
        <authorList>
            <consortium name="The Broad Institute Genomics Platform"/>
            <consortium name="The Broad Institute Genome Sequencing Center for Infectious Disease"/>
            <person name="Wu L."/>
            <person name="Ma J."/>
        </authorList>
    </citation>
    <scope>NUCLEOTIDE SEQUENCE [LARGE SCALE GENOMIC DNA]</scope>
    <source>
        <strain evidence="6">JCM 18304</strain>
    </source>
</reference>
<dbReference type="EMBL" id="BAABJQ010000058">
    <property type="protein sequence ID" value="GAA5202143.1"/>
    <property type="molecule type" value="Genomic_DNA"/>
</dbReference>
<evidence type="ECO:0000259" key="4">
    <source>
        <dbReference type="Pfam" id="PF03816"/>
    </source>
</evidence>
<evidence type="ECO:0000313" key="5">
    <source>
        <dbReference type="EMBL" id="GAA5202143.1"/>
    </source>
</evidence>
<keyword evidence="3" id="KW-0812">Transmembrane</keyword>
<dbReference type="InterPro" id="IPR004474">
    <property type="entry name" value="LytR_CpsA_psr"/>
</dbReference>
<dbReference type="PANTHER" id="PTHR33392:SF6">
    <property type="entry name" value="POLYISOPRENYL-TEICHOIC ACID--PEPTIDOGLYCAN TEICHOIC ACID TRANSFERASE TAGU"/>
    <property type="match status" value="1"/>
</dbReference>
<organism evidence="5 6">
    <name type="scientific">Rugosimonospora acidiphila</name>
    <dbReference type="NCBI Taxonomy" id="556531"/>
    <lineage>
        <taxon>Bacteria</taxon>
        <taxon>Bacillati</taxon>
        <taxon>Actinomycetota</taxon>
        <taxon>Actinomycetes</taxon>
        <taxon>Micromonosporales</taxon>
        <taxon>Micromonosporaceae</taxon>
        <taxon>Rugosimonospora</taxon>
    </lineage>
</organism>
<dbReference type="Proteomes" id="UP001501570">
    <property type="component" value="Unassembled WGS sequence"/>
</dbReference>
<accession>A0ABP9SSU0</accession>
<comment type="caution">
    <text evidence="5">The sequence shown here is derived from an EMBL/GenBank/DDBJ whole genome shotgun (WGS) entry which is preliminary data.</text>
</comment>
<dbReference type="Pfam" id="PF03816">
    <property type="entry name" value="LytR_cpsA_psr"/>
    <property type="match status" value="1"/>
</dbReference>
<dbReference type="Gene3D" id="3.30.420.590">
    <property type="match status" value="1"/>
</dbReference>
<comment type="similarity">
    <text evidence="1">Belongs to the LytR/CpsA/Psr (LCP) family.</text>
</comment>
<protein>
    <recommendedName>
        <fullName evidence="4">Cell envelope-related transcriptional attenuator domain-containing protein</fullName>
    </recommendedName>
</protein>
<evidence type="ECO:0000313" key="6">
    <source>
        <dbReference type="Proteomes" id="UP001501570"/>
    </source>
</evidence>
<feature type="domain" description="Cell envelope-related transcriptional attenuator" evidence="4">
    <location>
        <begin position="138"/>
        <end position="170"/>
    </location>
</feature>
<keyword evidence="6" id="KW-1185">Reference proteome</keyword>
<evidence type="ECO:0000256" key="2">
    <source>
        <dbReference type="SAM" id="MobiDB-lite"/>
    </source>
</evidence>
<proteinExistence type="inferred from homology"/>
<gene>
    <name evidence="5" type="ORF">GCM10023322_83430</name>
</gene>
<feature type="transmembrane region" description="Helical" evidence="3">
    <location>
        <begin position="60"/>
        <end position="82"/>
    </location>
</feature>
<keyword evidence="3" id="KW-1133">Transmembrane helix</keyword>
<evidence type="ECO:0000256" key="3">
    <source>
        <dbReference type="SAM" id="Phobius"/>
    </source>
</evidence>